<dbReference type="OrthoDB" id="9777830at2"/>
<name>A0A317PHU8_9HYPH</name>
<dbReference type="GO" id="GO:0032259">
    <property type="term" value="P:methylation"/>
    <property type="evidence" value="ECO:0007669"/>
    <property type="project" value="UniProtKB-KW"/>
</dbReference>
<evidence type="ECO:0000313" key="2">
    <source>
        <dbReference type="EMBL" id="PWW00199.1"/>
    </source>
</evidence>
<proteinExistence type="predicted"/>
<dbReference type="AlphaFoldDB" id="A0A317PHU8"/>
<keyword evidence="2" id="KW-0489">Methyltransferase</keyword>
<dbReference type="EMBL" id="QGTR01000003">
    <property type="protein sequence ID" value="PWW00199.1"/>
    <property type="molecule type" value="Genomic_DNA"/>
</dbReference>
<dbReference type="CDD" id="cd02440">
    <property type="entry name" value="AdoMet_MTases"/>
    <property type="match status" value="1"/>
</dbReference>
<gene>
    <name evidence="2" type="ORF">DFR52_103401</name>
</gene>
<feature type="domain" description="Methyltransferase type 11" evidence="1">
    <location>
        <begin position="92"/>
        <end position="177"/>
    </location>
</feature>
<evidence type="ECO:0000313" key="3">
    <source>
        <dbReference type="Proteomes" id="UP000246352"/>
    </source>
</evidence>
<dbReference type="InterPro" id="IPR013216">
    <property type="entry name" value="Methyltransf_11"/>
</dbReference>
<dbReference type="PANTHER" id="PTHR43591">
    <property type="entry name" value="METHYLTRANSFERASE"/>
    <property type="match status" value="1"/>
</dbReference>
<dbReference type="SUPFAM" id="SSF53335">
    <property type="entry name" value="S-adenosyl-L-methionine-dependent methyltransferases"/>
    <property type="match status" value="1"/>
</dbReference>
<dbReference type="RefSeq" id="WP_110032442.1">
    <property type="nucleotide sequence ID" value="NZ_QGTR01000003.1"/>
</dbReference>
<reference evidence="2 3" key="1">
    <citation type="submission" date="2018-05" db="EMBL/GenBank/DDBJ databases">
        <title>Genomic Encyclopedia of Type Strains, Phase IV (KMG-IV): sequencing the most valuable type-strain genomes for metagenomic binning, comparative biology and taxonomic classification.</title>
        <authorList>
            <person name="Goeker M."/>
        </authorList>
    </citation>
    <scope>NUCLEOTIDE SEQUENCE [LARGE SCALE GENOMIC DNA]</scope>
    <source>
        <strain evidence="2 3">DSM 16791</strain>
    </source>
</reference>
<dbReference type="Proteomes" id="UP000246352">
    <property type="component" value="Unassembled WGS sequence"/>
</dbReference>
<dbReference type="Gene3D" id="3.40.50.150">
    <property type="entry name" value="Vaccinia Virus protein VP39"/>
    <property type="match status" value="1"/>
</dbReference>
<dbReference type="Pfam" id="PF08241">
    <property type="entry name" value="Methyltransf_11"/>
    <property type="match status" value="1"/>
</dbReference>
<keyword evidence="2" id="KW-0808">Transferase</keyword>
<organism evidence="2 3">
    <name type="scientific">Hoeflea marina</name>
    <dbReference type="NCBI Taxonomy" id="274592"/>
    <lineage>
        <taxon>Bacteria</taxon>
        <taxon>Pseudomonadati</taxon>
        <taxon>Pseudomonadota</taxon>
        <taxon>Alphaproteobacteria</taxon>
        <taxon>Hyphomicrobiales</taxon>
        <taxon>Rhizobiaceae</taxon>
        <taxon>Hoeflea</taxon>
    </lineage>
</organism>
<accession>A0A317PHU8</accession>
<sequence>MNREQTNRIRFAIEELLPPILRDSRIFVQLSRLVWGKHIDKLADFRRRAPFLTSEEYEALYTEHPRVHNDTDNSKACIAQIALDLVGDSVCDVGCGTGFLLRNLAERRSEIDRRLVGVDFVIPDFFSDEGIEFVKAPIENLPFADEEFDTVICTHVIEHILDYRRALAELRRITRKRLIIVVPREREAIFTFNPHFNFFPYKHSFLRAIQPLPFEFRCMDIGRDIYFAEDKAKPI</sequence>
<comment type="caution">
    <text evidence="2">The sequence shown here is derived from an EMBL/GenBank/DDBJ whole genome shotgun (WGS) entry which is preliminary data.</text>
</comment>
<evidence type="ECO:0000259" key="1">
    <source>
        <dbReference type="Pfam" id="PF08241"/>
    </source>
</evidence>
<dbReference type="GO" id="GO:0008757">
    <property type="term" value="F:S-adenosylmethionine-dependent methyltransferase activity"/>
    <property type="evidence" value="ECO:0007669"/>
    <property type="project" value="InterPro"/>
</dbReference>
<dbReference type="InterPro" id="IPR029063">
    <property type="entry name" value="SAM-dependent_MTases_sf"/>
</dbReference>
<keyword evidence="3" id="KW-1185">Reference proteome</keyword>
<protein>
    <submittedName>
        <fullName evidence="2">Methyltransferase family protein</fullName>
    </submittedName>
</protein>